<proteinExistence type="predicted"/>
<reference evidence="1 2" key="1">
    <citation type="submission" date="2023-02" db="EMBL/GenBank/DDBJ databases">
        <title>LHISI_Scaffold_Assembly.</title>
        <authorList>
            <person name="Stuart O.P."/>
            <person name="Cleave R."/>
            <person name="Magrath M.J.L."/>
            <person name="Mikheyev A.S."/>
        </authorList>
    </citation>
    <scope>NUCLEOTIDE SEQUENCE [LARGE SCALE GENOMIC DNA]</scope>
    <source>
        <strain evidence="1">Daus_M_001</strain>
        <tissue evidence="1">Leg muscle</tissue>
    </source>
</reference>
<dbReference type="Proteomes" id="UP001159363">
    <property type="component" value="Chromosome 2"/>
</dbReference>
<accession>A0ABQ9I5Z5</accession>
<sequence>MCNSESFDFAALTNSSSEPNIAKGEGDPTTYITYNSPEPPVDPDWKVINEEIVENGNELTNMAQNHTDRNNNEDHYNYKGKLVQAKPFRDFECKCIQKCYSLVGTDIGKEEYNKFWKLGDYNSQNITSQRQFSRVYTIRTIPVCRETFTETFQIYSSRVNTALCELRSNDLLDKRGKQQDGANKTSDKKMEEIMIQI</sequence>
<keyword evidence="2" id="KW-1185">Reference proteome</keyword>
<comment type="caution">
    <text evidence="1">The sequence shown here is derived from an EMBL/GenBank/DDBJ whole genome shotgun (WGS) entry which is preliminary data.</text>
</comment>
<evidence type="ECO:0000313" key="1">
    <source>
        <dbReference type="EMBL" id="KAJ8892055.1"/>
    </source>
</evidence>
<evidence type="ECO:0000313" key="2">
    <source>
        <dbReference type="Proteomes" id="UP001159363"/>
    </source>
</evidence>
<name>A0ABQ9I5Z5_9NEOP</name>
<dbReference type="EMBL" id="JARBHB010000002">
    <property type="protein sequence ID" value="KAJ8892055.1"/>
    <property type="molecule type" value="Genomic_DNA"/>
</dbReference>
<protein>
    <submittedName>
        <fullName evidence="1">Uncharacterized protein</fullName>
    </submittedName>
</protein>
<gene>
    <name evidence="1" type="ORF">PR048_004623</name>
</gene>
<organism evidence="1 2">
    <name type="scientific">Dryococelus australis</name>
    <dbReference type="NCBI Taxonomy" id="614101"/>
    <lineage>
        <taxon>Eukaryota</taxon>
        <taxon>Metazoa</taxon>
        <taxon>Ecdysozoa</taxon>
        <taxon>Arthropoda</taxon>
        <taxon>Hexapoda</taxon>
        <taxon>Insecta</taxon>
        <taxon>Pterygota</taxon>
        <taxon>Neoptera</taxon>
        <taxon>Polyneoptera</taxon>
        <taxon>Phasmatodea</taxon>
        <taxon>Verophasmatodea</taxon>
        <taxon>Anareolatae</taxon>
        <taxon>Phasmatidae</taxon>
        <taxon>Eurycanthinae</taxon>
        <taxon>Dryococelus</taxon>
    </lineage>
</organism>